<dbReference type="PANTHER" id="PTHR30250">
    <property type="entry name" value="PST FAMILY PREDICTED COLANIC ACID TRANSPORTER"/>
    <property type="match status" value="1"/>
</dbReference>
<evidence type="ECO:0000256" key="3">
    <source>
        <dbReference type="ARBA" id="ARBA00022692"/>
    </source>
</evidence>
<dbReference type="EMBL" id="WKJQ01000001">
    <property type="protein sequence ID" value="MRW96865.1"/>
    <property type="molecule type" value="Genomic_DNA"/>
</dbReference>
<feature type="transmembrane region" description="Helical" evidence="6">
    <location>
        <begin position="323"/>
        <end position="342"/>
    </location>
</feature>
<accession>A0A6A8G7Y2</accession>
<feature type="transmembrane region" description="Helical" evidence="6">
    <location>
        <begin position="472"/>
        <end position="490"/>
    </location>
</feature>
<sequence>MATESEDSLQDADVVERRLEDALERVAHGAVVSVPAIVLERGLNLAFTALLTNSFAASTYGLFALARRLQRFLAHVTLGFRSGLSRFLPTTDADADRDVIATFASLLLLAVATLFGGVLYLATPSIAAVADEGPLFEQLLRMFAVGLPASVWLFTVSEMLRAFEEVGPLNLVLRVGFPVAQLAVGFVGAFVVRDLVAVAAGVWVAMGLVGVGAVWWVARARGLRPRIRTPDSVRLCRRYVEYTTPLFFGSIATTTQRLGFYPLIAVFLSGTASGVFAVGVLLGTVIRLPLLGINQFIPPVAAALSEEGYQNALARLYHVTSRLVLVGATGLAVPLIVFRQSIMAVFGPTFVTYAPLLPGFVLAQYFASAAGSVGILLMMTDNQRAYLVVNTAITVVLAIVAIPATATFGLAGLVGTYLLMLTVNNALEVAVLYYLEGLQPLTWAHAKPLAAAIPLAVVALGVKSVLTGPLAVVVGTAFGLVAYALAIRAMGVAPVERRLLASLVGRYRAVVGR</sequence>
<protein>
    <recommendedName>
        <fullName evidence="9">Polysaccharide biosynthesis protein</fullName>
    </recommendedName>
</protein>
<feature type="transmembrane region" description="Helical" evidence="6">
    <location>
        <begin position="239"/>
        <end position="258"/>
    </location>
</feature>
<feature type="transmembrane region" description="Helical" evidence="6">
    <location>
        <begin position="172"/>
        <end position="192"/>
    </location>
</feature>
<comment type="caution">
    <text evidence="7">The sequence shown here is derived from an EMBL/GenBank/DDBJ whole genome shotgun (WGS) entry which is preliminary data.</text>
</comment>
<feature type="transmembrane region" description="Helical" evidence="6">
    <location>
        <begin position="448"/>
        <end position="466"/>
    </location>
</feature>
<feature type="transmembrane region" description="Helical" evidence="6">
    <location>
        <begin position="387"/>
        <end position="411"/>
    </location>
</feature>
<evidence type="ECO:0000256" key="4">
    <source>
        <dbReference type="ARBA" id="ARBA00022989"/>
    </source>
</evidence>
<proteinExistence type="predicted"/>
<organism evidence="7 8">
    <name type="scientific">Haloferax marinum</name>
    <dbReference type="NCBI Taxonomy" id="2666143"/>
    <lineage>
        <taxon>Archaea</taxon>
        <taxon>Methanobacteriati</taxon>
        <taxon>Methanobacteriota</taxon>
        <taxon>Stenosarchaea group</taxon>
        <taxon>Halobacteria</taxon>
        <taxon>Halobacteriales</taxon>
        <taxon>Haloferacaceae</taxon>
        <taxon>Haloferax</taxon>
    </lineage>
</organism>
<feature type="transmembrane region" description="Helical" evidence="6">
    <location>
        <begin position="198"/>
        <end position="218"/>
    </location>
</feature>
<evidence type="ECO:0000256" key="1">
    <source>
        <dbReference type="ARBA" id="ARBA00004651"/>
    </source>
</evidence>
<dbReference type="Proteomes" id="UP000443423">
    <property type="component" value="Unassembled WGS sequence"/>
</dbReference>
<dbReference type="GO" id="GO:0005886">
    <property type="term" value="C:plasma membrane"/>
    <property type="evidence" value="ECO:0007669"/>
    <property type="project" value="UniProtKB-SubCell"/>
</dbReference>
<evidence type="ECO:0000256" key="5">
    <source>
        <dbReference type="ARBA" id="ARBA00023136"/>
    </source>
</evidence>
<dbReference type="AlphaFoldDB" id="A0A6A8G7Y2"/>
<evidence type="ECO:0008006" key="9">
    <source>
        <dbReference type="Google" id="ProtNLM"/>
    </source>
</evidence>
<dbReference type="PANTHER" id="PTHR30250:SF27">
    <property type="entry name" value="POLYSACCHARIDE BIOSYNTHESIS PROTEIN"/>
    <property type="match status" value="1"/>
</dbReference>
<feature type="transmembrane region" description="Helical" evidence="6">
    <location>
        <begin position="362"/>
        <end position="380"/>
    </location>
</feature>
<feature type="transmembrane region" description="Helical" evidence="6">
    <location>
        <begin position="45"/>
        <end position="65"/>
    </location>
</feature>
<reference evidence="7 8" key="1">
    <citation type="submission" date="2019-11" db="EMBL/GenBank/DDBJ databases">
        <title>Whole genome sequence of Haloferax sp. MBLA0078.</title>
        <authorList>
            <person name="Seo M.-J."/>
            <person name="Cho E.-S."/>
        </authorList>
    </citation>
    <scope>NUCLEOTIDE SEQUENCE [LARGE SCALE GENOMIC DNA]</scope>
    <source>
        <strain evidence="7 8">MBLA0078</strain>
    </source>
</reference>
<keyword evidence="5 6" id="KW-0472">Membrane</keyword>
<evidence type="ECO:0000256" key="2">
    <source>
        <dbReference type="ARBA" id="ARBA00022475"/>
    </source>
</evidence>
<name>A0A6A8G7Y2_9EURY</name>
<evidence type="ECO:0000313" key="7">
    <source>
        <dbReference type="EMBL" id="MRW96865.1"/>
    </source>
</evidence>
<keyword evidence="2" id="KW-1003">Cell membrane</keyword>
<dbReference type="OrthoDB" id="19148at2157"/>
<evidence type="ECO:0000313" key="8">
    <source>
        <dbReference type="Proteomes" id="UP000443423"/>
    </source>
</evidence>
<evidence type="ECO:0000256" key="6">
    <source>
        <dbReference type="SAM" id="Phobius"/>
    </source>
</evidence>
<keyword evidence="8" id="KW-1185">Reference proteome</keyword>
<keyword evidence="3 6" id="KW-0812">Transmembrane</keyword>
<feature type="transmembrane region" description="Helical" evidence="6">
    <location>
        <begin position="264"/>
        <end position="286"/>
    </location>
</feature>
<gene>
    <name evidence="7" type="ORF">GJR99_09810</name>
</gene>
<feature type="transmembrane region" description="Helical" evidence="6">
    <location>
        <begin position="99"/>
        <end position="122"/>
    </location>
</feature>
<dbReference type="InterPro" id="IPR050833">
    <property type="entry name" value="Poly_Biosynth_Transport"/>
</dbReference>
<dbReference type="RefSeq" id="WP_151111661.1">
    <property type="nucleotide sequence ID" value="NZ_WKJQ01000001.1"/>
</dbReference>
<feature type="transmembrane region" description="Helical" evidence="6">
    <location>
        <begin position="142"/>
        <end position="160"/>
    </location>
</feature>
<comment type="subcellular location">
    <subcellularLocation>
        <location evidence="1">Cell membrane</location>
        <topology evidence="1">Multi-pass membrane protein</topology>
    </subcellularLocation>
</comment>
<feature type="transmembrane region" description="Helical" evidence="6">
    <location>
        <begin position="417"/>
        <end position="436"/>
    </location>
</feature>
<keyword evidence="4 6" id="KW-1133">Transmembrane helix</keyword>